<evidence type="ECO:0000313" key="2">
    <source>
        <dbReference type="EMBL" id="MDN5212704.1"/>
    </source>
</evidence>
<dbReference type="EMBL" id="JAUJEB010000001">
    <property type="protein sequence ID" value="MDN5212704.1"/>
    <property type="molecule type" value="Genomic_DNA"/>
</dbReference>
<sequence length="192" mass="21701">MQPIGITEKKLIAEIINLGYKRAANSFSSLTGQNISIENADFDLCTDHNYLIENFGHLKDLTVVQTDVVGQLDGAGYLIFNAEERRVISNMSLVAFASSTSLEETIILKEIDNIISASVITELSNALNIRIHGDVPRLFQVDNIREFHNAIREGNDDYYFLARSNFIFENHGMISPVFIWKMDKKLLSMINK</sequence>
<comment type="caution">
    <text evidence="2">The sequence shown here is derived from an EMBL/GenBank/DDBJ whole genome shotgun (WGS) entry which is preliminary data.</text>
</comment>
<dbReference type="Gene3D" id="3.40.1550.10">
    <property type="entry name" value="CheC-like"/>
    <property type="match status" value="1"/>
</dbReference>
<name>A0ABT8L4P9_9BACT</name>
<evidence type="ECO:0000313" key="3">
    <source>
        <dbReference type="Proteomes" id="UP001172083"/>
    </source>
</evidence>
<proteinExistence type="predicted"/>
<evidence type="ECO:0000256" key="1">
    <source>
        <dbReference type="ARBA" id="ARBA00022500"/>
    </source>
</evidence>
<reference evidence="2" key="1">
    <citation type="submission" date="2023-06" db="EMBL/GenBank/DDBJ databases">
        <title>Genomic of Agaribacillus aureum.</title>
        <authorList>
            <person name="Wang G."/>
        </authorList>
    </citation>
    <scope>NUCLEOTIDE SEQUENCE</scope>
    <source>
        <strain evidence="2">BMA12</strain>
    </source>
</reference>
<keyword evidence="3" id="KW-1185">Reference proteome</keyword>
<accession>A0ABT8L4P9</accession>
<keyword evidence="1" id="KW-0145">Chemotaxis</keyword>
<dbReference type="Proteomes" id="UP001172083">
    <property type="component" value="Unassembled WGS sequence"/>
</dbReference>
<dbReference type="InterPro" id="IPR028976">
    <property type="entry name" value="CheC-like_sf"/>
</dbReference>
<dbReference type="SUPFAM" id="SSF103039">
    <property type="entry name" value="CheC-like"/>
    <property type="match status" value="1"/>
</dbReference>
<dbReference type="RefSeq" id="WP_346758021.1">
    <property type="nucleotide sequence ID" value="NZ_JAUJEB010000001.1"/>
</dbReference>
<organism evidence="2 3">
    <name type="scientific">Agaribacillus aureus</name>
    <dbReference type="NCBI Taxonomy" id="3051825"/>
    <lineage>
        <taxon>Bacteria</taxon>
        <taxon>Pseudomonadati</taxon>
        <taxon>Bacteroidota</taxon>
        <taxon>Cytophagia</taxon>
        <taxon>Cytophagales</taxon>
        <taxon>Splendidivirgaceae</taxon>
        <taxon>Agaribacillus</taxon>
    </lineage>
</organism>
<gene>
    <name evidence="2" type="ORF">QQ020_11630</name>
</gene>
<protein>
    <submittedName>
        <fullName evidence="2">Uncharacterized protein</fullName>
    </submittedName>
</protein>